<evidence type="ECO:0000256" key="1">
    <source>
        <dbReference type="ARBA" id="ARBA00002324"/>
    </source>
</evidence>
<evidence type="ECO:0000256" key="4">
    <source>
        <dbReference type="ARBA" id="ARBA00022679"/>
    </source>
</evidence>
<keyword evidence="8 10" id="KW-0520">NAD</keyword>
<dbReference type="UniPathway" id="UPA00253">
    <property type="reaction ID" value="UER00332"/>
</dbReference>
<evidence type="ECO:0000256" key="7">
    <source>
        <dbReference type="ARBA" id="ARBA00022840"/>
    </source>
</evidence>
<evidence type="ECO:0000256" key="9">
    <source>
        <dbReference type="ARBA" id="ARBA00048721"/>
    </source>
</evidence>
<sequence length="217" mass="25013">MASTNSLDIIQRENRDLKRIGIMGGTFDPIHYGHLVIAEQIRCEYRLDKILFIPAGNPPHKLNTDVSSSRHRYFMTLLATVTNPFFEVSKIEMEGEEISYTIHTLTKLKKIFSEDVKLFFITGADAICDIENWKDVEILVTMCDFIAATRPGLESPDLEEKIRQLQCKYNSSIRKIDVPALAISSTDIRCRVREGQSIKYLLPESVEYYIYKHGLYR</sequence>
<gene>
    <name evidence="10" type="primary">nadD</name>
    <name evidence="12" type="ORF">SAMN02745975_00006</name>
</gene>
<dbReference type="InterPro" id="IPR004821">
    <property type="entry name" value="Cyt_trans-like"/>
</dbReference>
<evidence type="ECO:0000256" key="8">
    <source>
        <dbReference type="ARBA" id="ARBA00023027"/>
    </source>
</evidence>
<dbReference type="AlphaFoldDB" id="A0A1M6BP34"/>
<evidence type="ECO:0000256" key="2">
    <source>
        <dbReference type="ARBA" id="ARBA00005019"/>
    </source>
</evidence>
<accession>A0A1M6BP34</accession>
<dbReference type="EMBL" id="FQZV01000003">
    <property type="protein sequence ID" value="SHI50427.1"/>
    <property type="molecule type" value="Genomic_DNA"/>
</dbReference>
<dbReference type="NCBIfam" id="TIGR00125">
    <property type="entry name" value="cyt_tran_rel"/>
    <property type="match status" value="1"/>
</dbReference>
<feature type="domain" description="Cytidyltransferase-like" evidence="11">
    <location>
        <begin position="22"/>
        <end position="191"/>
    </location>
</feature>
<comment type="catalytic activity">
    <reaction evidence="9 10">
        <text>nicotinate beta-D-ribonucleotide + ATP + H(+) = deamido-NAD(+) + diphosphate</text>
        <dbReference type="Rhea" id="RHEA:22860"/>
        <dbReference type="ChEBI" id="CHEBI:15378"/>
        <dbReference type="ChEBI" id="CHEBI:30616"/>
        <dbReference type="ChEBI" id="CHEBI:33019"/>
        <dbReference type="ChEBI" id="CHEBI:57502"/>
        <dbReference type="ChEBI" id="CHEBI:58437"/>
        <dbReference type="EC" id="2.7.7.18"/>
    </reaction>
</comment>
<dbReference type="GO" id="GO:0005524">
    <property type="term" value="F:ATP binding"/>
    <property type="evidence" value="ECO:0007669"/>
    <property type="project" value="UniProtKB-KW"/>
</dbReference>
<name>A0A1M6BP34_9FIRM</name>
<dbReference type="STRING" id="1121919.SAMN02745975_00006"/>
<comment type="similarity">
    <text evidence="10">Belongs to the NadD family.</text>
</comment>
<evidence type="ECO:0000313" key="13">
    <source>
        <dbReference type="Proteomes" id="UP000184536"/>
    </source>
</evidence>
<dbReference type="InterPro" id="IPR014729">
    <property type="entry name" value="Rossmann-like_a/b/a_fold"/>
</dbReference>
<dbReference type="GO" id="GO:0004515">
    <property type="term" value="F:nicotinate-nucleotide adenylyltransferase activity"/>
    <property type="evidence" value="ECO:0007669"/>
    <property type="project" value="UniProtKB-UniRule"/>
</dbReference>
<keyword evidence="7 10" id="KW-0067">ATP-binding</keyword>
<dbReference type="Gene3D" id="3.40.50.620">
    <property type="entry name" value="HUPs"/>
    <property type="match status" value="1"/>
</dbReference>
<dbReference type="InterPro" id="IPR005248">
    <property type="entry name" value="NadD/NMNAT"/>
</dbReference>
<dbReference type="PANTHER" id="PTHR39321:SF3">
    <property type="entry name" value="PHOSPHOPANTETHEINE ADENYLYLTRANSFERASE"/>
    <property type="match status" value="1"/>
</dbReference>
<dbReference type="NCBIfam" id="TIGR00482">
    <property type="entry name" value="nicotinate (nicotinamide) nucleotide adenylyltransferase"/>
    <property type="match status" value="1"/>
</dbReference>
<evidence type="ECO:0000259" key="11">
    <source>
        <dbReference type="Pfam" id="PF01467"/>
    </source>
</evidence>
<dbReference type="HAMAP" id="MF_00244">
    <property type="entry name" value="NaMN_adenylyltr"/>
    <property type="match status" value="1"/>
</dbReference>
<dbReference type="GO" id="GO:0009435">
    <property type="term" value="P:NAD+ biosynthetic process"/>
    <property type="evidence" value="ECO:0007669"/>
    <property type="project" value="UniProtKB-UniRule"/>
</dbReference>
<evidence type="ECO:0000256" key="6">
    <source>
        <dbReference type="ARBA" id="ARBA00022741"/>
    </source>
</evidence>
<evidence type="ECO:0000256" key="5">
    <source>
        <dbReference type="ARBA" id="ARBA00022695"/>
    </source>
</evidence>
<dbReference type="RefSeq" id="WP_110939335.1">
    <property type="nucleotide sequence ID" value="NZ_FQZV01000003.1"/>
</dbReference>
<protein>
    <recommendedName>
        <fullName evidence="10">Probable nicotinate-nucleotide adenylyltransferase</fullName>
        <ecNumber evidence="10">2.7.7.18</ecNumber>
    </recommendedName>
    <alternativeName>
        <fullName evidence="10">Deamido-NAD(+) diphosphorylase</fullName>
    </alternativeName>
    <alternativeName>
        <fullName evidence="10">Deamido-NAD(+) pyrophosphorylase</fullName>
    </alternativeName>
    <alternativeName>
        <fullName evidence="10">Nicotinate mononucleotide adenylyltransferase</fullName>
        <shortName evidence="10">NaMN adenylyltransferase</shortName>
    </alternativeName>
</protein>
<keyword evidence="4 10" id="KW-0808">Transferase</keyword>
<organism evidence="12 13">
    <name type="scientific">Geosporobacter subterraneus DSM 17957</name>
    <dbReference type="NCBI Taxonomy" id="1121919"/>
    <lineage>
        <taxon>Bacteria</taxon>
        <taxon>Bacillati</taxon>
        <taxon>Bacillota</taxon>
        <taxon>Clostridia</taxon>
        <taxon>Peptostreptococcales</taxon>
        <taxon>Thermotaleaceae</taxon>
        <taxon>Geosporobacter</taxon>
    </lineage>
</organism>
<keyword evidence="5 10" id="KW-0548">Nucleotidyltransferase</keyword>
<comment type="function">
    <text evidence="1 10">Catalyzes the reversible adenylation of nicotinate mononucleotide (NaMN) to nicotinic acid adenine dinucleotide (NaAD).</text>
</comment>
<dbReference type="SUPFAM" id="SSF52374">
    <property type="entry name" value="Nucleotidylyl transferase"/>
    <property type="match status" value="1"/>
</dbReference>
<dbReference type="CDD" id="cd02165">
    <property type="entry name" value="NMNAT"/>
    <property type="match status" value="1"/>
</dbReference>
<dbReference type="Proteomes" id="UP000184536">
    <property type="component" value="Unassembled WGS sequence"/>
</dbReference>
<keyword evidence="3 10" id="KW-0662">Pyridine nucleotide biosynthesis</keyword>
<dbReference type="PANTHER" id="PTHR39321">
    <property type="entry name" value="NICOTINATE-NUCLEOTIDE ADENYLYLTRANSFERASE-RELATED"/>
    <property type="match status" value="1"/>
</dbReference>
<dbReference type="OrthoDB" id="5295945at2"/>
<keyword evidence="13" id="KW-1185">Reference proteome</keyword>
<evidence type="ECO:0000256" key="10">
    <source>
        <dbReference type="HAMAP-Rule" id="MF_00244"/>
    </source>
</evidence>
<dbReference type="NCBIfam" id="NF000840">
    <property type="entry name" value="PRK00071.1-3"/>
    <property type="match status" value="1"/>
</dbReference>
<evidence type="ECO:0000256" key="3">
    <source>
        <dbReference type="ARBA" id="ARBA00022642"/>
    </source>
</evidence>
<comment type="pathway">
    <text evidence="2 10">Cofactor biosynthesis; NAD(+) biosynthesis; deamido-NAD(+) from nicotinate D-ribonucleotide: step 1/1.</text>
</comment>
<evidence type="ECO:0000313" key="12">
    <source>
        <dbReference type="EMBL" id="SHI50427.1"/>
    </source>
</evidence>
<reference evidence="13" key="1">
    <citation type="submission" date="2016-11" db="EMBL/GenBank/DDBJ databases">
        <authorList>
            <person name="Varghese N."/>
            <person name="Submissions S."/>
        </authorList>
    </citation>
    <scope>NUCLEOTIDE SEQUENCE [LARGE SCALE GENOMIC DNA]</scope>
    <source>
        <strain evidence="13">DSM 17957</strain>
    </source>
</reference>
<dbReference type="Pfam" id="PF01467">
    <property type="entry name" value="CTP_transf_like"/>
    <property type="match status" value="1"/>
</dbReference>
<proteinExistence type="inferred from homology"/>
<keyword evidence="6 10" id="KW-0547">Nucleotide-binding</keyword>
<dbReference type="EC" id="2.7.7.18" evidence="10"/>